<proteinExistence type="predicted"/>
<evidence type="ECO:0000313" key="1">
    <source>
        <dbReference type="EMBL" id="RNM30687.1"/>
    </source>
</evidence>
<dbReference type="AlphaFoldDB" id="A0A3N0I1B5"/>
<name>A0A3N0I1B5_9FIRM</name>
<organism evidence="1 2">
    <name type="scientific">Absicoccus porci</name>
    <dbReference type="NCBI Taxonomy" id="2486576"/>
    <lineage>
        <taxon>Bacteria</taxon>
        <taxon>Bacillati</taxon>
        <taxon>Bacillota</taxon>
        <taxon>Erysipelotrichia</taxon>
        <taxon>Erysipelotrichales</taxon>
        <taxon>Erysipelotrichaceae</taxon>
        <taxon>Absicoccus</taxon>
    </lineage>
</organism>
<evidence type="ECO:0000313" key="2">
    <source>
        <dbReference type="Proteomes" id="UP000276568"/>
    </source>
</evidence>
<dbReference type="RefSeq" id="WP_128520594.1">
    <property type="nucleotide sequence ID" value="NZ_RJQC01000002.1"/>
</dbReference>
<dbReference type="EMBL" id="RJQC01000002">
    <property type="protein sequence ID" value="RNM30687.1"/>
    <property type="molecule type" value="Genomic_DNA"/>
</dbReference>
<sequence length="95" mass="10975">MTKKYKTTEQAMIYEILEKYPELKERMLYDYAGIAYATYEKIKKGKSVRPTTVRRLVDAIRHLNSLGSWQAVEDTLYGDSIARGAYAYGQQIIAE</sequence>
<reference evidence="1 2" key="1">
    <citation type="submission" date="2018-11" db="EMBL/GenBank/DDBJ databases">
        <title>Clostridium sp. nov., a member of the family Erysipelotrichaceae isolated from pig faeces.</title>
        <authorList>
            <person name="Chang Y.-H."/>
        </authorList>
    </citation>
    <scope>NUCLEOTIDE SEQUENCE [LARGE SCALE GENOMIC DNA]</scope>
    <source>
        <strain evidence="1 2">YH-panp20</strain>
    </source>
</reference>
<protein>
    <submittedName>
        <fullName evidence="1">Uncharacterized protein</fullName>
    </submittedName>
</protein>
<comment type="caution">
    <text evidence="1">The sequence shown here is derived from an EMBL/GenBank/DDBJ whole genome shotgun (WGS) entry which is preliminary data.</text>
</comment>
<keyword evidence="2" id="KW-1185">Reference proteome</keyword>
<dbReference type="Proteomes" id="UP000276568">
    <property type="component" value="Unassembled WGS sequence"/>
</dbReference>
<accession>A0A3N0I1B5</accession>
<gene>
    <name evidence="1" type="ORF">EDX97_07865</name>
</gene>